<dbReference type="InterPro" id="IPR036526">
    <property type="entry name" value="C-N_Hydrolase_sf"/>
</dbReference>
<dbReference type="Pfam" id="PF00795">
    <property type="entry name" value="CN_hydrolase"/>
    <property type="match status" value="1"/>
</dbReference>
<feature type="domain" description="CN hydrolase" evidence="1">
    <location>
        <begin position="1"/>
        <end position="255"/>
    </location>
</feature>
<keyword evidence="2" id="KW-0378">Hydrolase</keyword>
<dbReference type="PANTHER" id="PTHR23088:SF50">
    <property type="entry name" value="HYDROLASE YHCX"/>
    <property type="match status" value="1"/>
</dbReference>
<reference evidence="2 3" key="1">
    <citation type="submission" date="2013-01" db="EMBL/GenBank/DDBJ databases">
        <authorList>
            <person name="Fiebig A."/>
            <person name="Goeker M."/>
            <person name="Klenk H.-P.P."/>
        </authorList>
    </citation>
    <scope>NUCLEOTIDE SEQUENCE [LARGE SCALE GENOMIC DNA]</scope>
    <source>
        <strain evidence="2 3">DSM 24838</strain>
    </source>
</reference>
<dbReference type="SUPFAM" id="SSF56317">
    <property type="entry name" value="Carbon-nitrogen hydrolase"/>
    <property type="match status" value="1"/>
</dbReference>
<dbReference type="InterPro" id="IPR003010">
    <property type="entry name" value="C-N_Hydrolase"/>
</dbReference>
<evidence type="ECO:0000313" key="2">
    <source>
        <dbReference type="EMBL" id="KIQ70081.1"/>
    </source>
</evidence>
<sequence length="288" mass="30665">MRIAATAYHCERLSGWVAHETKMDDLLRAAAADLVVLPEYAAMEAALMAGPATLSEIGWRDLAAERAGAWVDQAVHVAALHGCWLLAGSGPVETDRGVVNRAWLVGPEGQVAHQDKLILTPYEREVMDMVPGEDLRLFETPLGRVGVLICYDSEFPLLARALVEAGADAILVPSCTDLPQGQTRVRVSARARAVEGQCLVVQSPLVGRVEGCELLEVSTGRAALFVPPDLGQPADGILAQGKTDVPGAVVAEVDLAAIARVRTEGQVGNAAHWPEQARILRVERVVPG</sequence>
<dbReference type="eggNOG" id="COG0388">
    <property type="taxonomic scope" value="Bacteria"/>
</dbReference>
<proteinExistence type="predicted"/>
<comment type="caution">
    <text evidence="2">The sequence shown here is derived from an EMBL/GenBank/DDBJ whole genome shotgun (WGS) entry which is preliminary data.</text>
</comment>
<organism evidence="2 3">
    <name type="scientific">Wenxinia marina DSM 24838</name>
    <dbReference type="NCBI Taxonomy" id="1123501"/>
    <lineage>
        <taxon>Bacteria</taxon>
        <taxon>Pseudomonadati</taxon>
        <taxon>Pseudomonadota</taxon>
        <taxon>Alphaproteobacteria</taxon>
        <taxon>Rhodobacterales</taxon>
        <taxon>Roseobacteraceae</taxon>
        <taxon>Wenxinia</taxon>
    </lineage>
</organism>
<dbReference type="PROSITE" id="PS50263">
    <property type="entry name" value="CN_HYDROLASE"/>
    <property type="match status" value="1"/>
</dbReference>
<evidence type="ECO:0000313" key="3">
    <source>
        <dbReference type="Proteomes" id="UP000035100"/>
    </source>
</evidence>
<dbReference type="GO" id="GO:0016787">
    <property type="term" value="F:hydrolase activity"/>
    <property type="evidence" value="ECO:0007669"/>
    <property type="project" value="UniProtKB-KW"/>
</dbReference>
<gene>
    <name evidence="2" type="ORF">Wenmar_01652</name>
</gene>
<dbReference type="EMBL" id="AONG01000008">
    <property type="protein sequence ID" value="KIQ70081.1"/>
    <property type="molecule type" value="Genomic_DNA"/>
</dbReference>
<dbReference type="Gene3D" id="3.60.110.10">
    <property type="entry name" value="Carbon-nitrogen hydrolase"/>
    <property type="match status" value="1"/>
</dbReference>
<dbReference type="OrthoDB" id="9811121at2"/>
<dbReference type="CDD" id="cd07574">
    <property type="entry name" value="nitrilase_Rim1_like"/>
    <property type="match status" value="1"/>
</dbReference>
<dbReference type="Proteomes" id="UP000035100">
    <property type="component" value="Unassembled WGS sequence"/>
</dbReference>
<evidence type="ECO:0000259" key="1">
    <source>
        <dbReference type="PROSITE" id="PS50263"/>
    </source>
</evidence>
<dbReference type="RefSeq" id="WP_018300986.1">
    <property type="nucleotide sequence ID" value="NZ_KB902276.1"/>
</dbReference>
<dbReference type="AlphaFoldDB" id="A0A0D0PFF4"/>
<protein>
    <submittedName>
        <fullName evidence="2">Putative amidohydrolase</fullName>
    </submittedName>
</protein>
<keyword evidence="3" id="KW-1185">Reference proteome</keyword>
<name>A0A0D0PFF4_9RHOB</name>
<dbReference type="STRING" id="1123501.Wenmar_01652"/>
<dbReference type="PANTHER" id="PTHR23088">
    <property type="entry name" value="NITRILASE-RELATED"/>
    <property type="match status" value="1"/>
</dbReference>
<accession>A0A0D0PFF4</accession>